<dbReference type="PANTHER" id="PTHR19959">
    <property type="entry name" value="KINESIN LIGHT CHAIN"/>
    <property type="match status" value="1"/>
</dbReference>
<dbReference type="InterPro" id="IPR024983">
    <property type="entry name" value="CHAT_dom"/>
</dbReference>
<gene>
    <name evidence="2" type="ORF">GGX14DRAFT_541978</name>
</gene>
<dbReference type="Pfam" id="PF08238">
    <property type="entry name" value="Sel1"/>
    <property type="match status" value="3"/>
</dbReference>
<dbReference type="EMBL" id="JARJCW010000016">
    <property type="protein sequence ID" value="KAJ7215907.1"/>
    <property type="molecule type" value="Genomic_DNA"/>
</dbReference>
<keyword evidence="3" id="KW-1185">Reference proteome</keyword>
<dbReference type="SMART" id="SM00028">
    <property type="entry name" value="TPR"/>
    <property type="match status" value="4"/>
</dbReference>
<comment type="caution">
    <text evidence="2">The sequence shown here is derived from an EMBL/GenBank/DDBJ whole genome shotgun (WGS) entry which is preliminary data.</text>
</comment>
<dbReference type="Pfam" id="PF13374">
    <property type="entry name" value="TPR_10"/>
    <property type="match status" value="1"/>
</dbReference>
<accession>A0AAD6VKV1</accession>
<reference evidence="2" key="1">
    <citation type="submission" date="2023-03" db="EMBL/GenBank/DDBJ databases">
        <title>Massive genome expansion in bonnet fungi (Mycena s.s.) driven by repeated elements and novel gene families across ecological guilds.</title>
        <authorList>
            <consortium name="Lawrence Berkeley National Laboratory"/>
            <person name="Harder C.B."/>
            <person name="Miyauchi S."/>
            <person name="Viragh M."/>
            <person name="Kuo A."/>
            <person name="Thoen E."/>
            <person name="Andreopoulos B."/>
            <person name="Lu D."/>
            <person name="Skrede I."/>
            <person name="Drula E."/>
            <person name="Henrissat B."/>
            <person name="Morin E."/>
            <person name="Kohler A."/>
            <person name="Barry K."/>
            <person name="LaButti K."/>
            <person name="Morin E."/>
            <person name="Salamov A."/>
            <person name="Lipzen A."/>
            <person name="Mereny Z."/>
            <person name="Hegedus B."/>
            <person name="Baldrian P."/>
            <person name="Stursova M."/>
            <person name="Weitz H."/>
            <person name="Taylor A."/>
            <person name="Grigoriev I.V."/>
            <person name="Nagy L.G."/>
            <person name="Martin F."/>
            <person name="Kauserud H."/>
        </authorList>
    </citation>
    <scope>NUCLEOTIDE SEQUENCE</scope>
    <source>
        <strain evidence="2">9144</strain>
    </source>
</reference>
<dbReference type="Proteomes" id="UP001219525">
    <property type="component" value="Unassembled WGS sequence"/>
</dbReference>
<dbReference type="AlphaFoldDB" id="A0AAD6VKV1"/>
<dbReference type="InterPro" id="IPR019734">
    <property type="entry name" value="TPR_rpt"/>
</dbReference>
<dbReference type="Gene3D" id="1.25.40.10">
    <property type="entry name" value="Tetratricopeptide repeat domain"/>
    <property type="match status" value="4"/>
</dbReference>
<dbReference type="InterPro" id="IPR011990">
    <property type="entry name" value="TPR-like_helical_dom_sf"/>
</dbReference>
<dbReference type="PANTHER" id="PTHR19959:SF119">
    <property type="entry name" value="FUNGAL LIPASE-LIKE DOMAIN-CONTAINING PROTEIN"/>
    <property type="match status" value="1"/>
</dbReference>
<evidence type="ECO:0000313" key="3">
    <source>
        <dbReference type="Proteomes" id="UP001219525"/>
    </source>
</evidence>
<sequence>MANVGHTPFKRHESTPTALARSVFNPADLQASLRMDSIVFNLKIILYKVLLALYIPPRDRHLTRLAYTLLERFLEHEDTNDINKAIELYRQALALRHPPHPHFARALNNLGFAILVRFTVPAGFAQQGDIRDINEAIDLHREALGLHTPSHLDRGVSLHKLGFALLTRFEEQEDMRDIDEAIDLYREALSLHSPPHPDRGSSLNDLATAILSRYKQQGDERDINEAIELNREALALCEALDPDREDFLNSLANAVRTRFEHQGDTRDIGEAIELLQEALAICPATHPGRGSLLSDLANTFLTRFQKQGDIKDINEAIDLYKKALTLCEKHDPDRGTSLGNMAIAISKRFEQLGNMKDIDDAIDLQREALTLHDPPHPDRAQSLHNLAVSVLTRFGQQGVARDLNEAIELHREALALRESPHADRRHSLGNLATAVWMRFQQQGDTKAIDESIELHREALQLCEPHYPHRGRFLNNLAHAVLTRFQEQGNGTDLNEAIDLHREALTLHKLPHPDRGKYLNNLANAILRRLQWQGDSEDITEAIELHREALSLREPPHPERGSSLGNLATAIRARFLRDGNLNDCDEAIGLYREAFTLCGPDHPDYYGLLNNVAIALRERFEQQKNTKDLHEAIQLTREALTHCESPHVDRGFLLDSLAKCFTRMYECTHDTHALESACDLFYEAATYLSSSPFTRFHQACFWANLIAQHSPTSSLTAYQTAIKLLPQVAGLHLDLTSRQHMVSTITERMVYESDGLPSDAATCAVGLGQYHTAVELLEASRSIFWSQALHLRTPAENLATVHPDLSTKLTDLARQLEHASFRDTAEESVKTQQITRSIESEGLRCRQLNEDWEQTIKEVQSLPGFEHFMQPKDIFTLRQAAESGPIIILITTSTTSFALILTLSSEVQYVNLPEYILPEAHLFADLARGLSTPAFDFDTFVESREEGNERSELQSRLFAGREGTVKMDSDEVFQELLADLWKNIVKPVFEALNLKARTAFSHFTKSVNPPRLWWCPTGPFTFLPIHAAGIYRKDMKACVSDYIISSYTPTLAALLDPPTRTYTATQFKMTAVIEPKAPNFSPLPGARAELAKLAASVPPQWLTILANTTVETAQVHLSESSIMHFACHGVQDLNRPLDSGLVLTSGRLKVYDIMHRREGEHSVDIKKSMSLAFLSACETARGDKTVPDEAMHLAASLLFAGFRGVVATMWTMNDLDGPKIADIFYEYLFKDCDPNSDPPVLPDLTQAAKALHLAVLRLREEPNVSFKRWVPFVHYGL</sequence>
<name>A0AAD6VKV1_9AGAR</name>
<evidence type="ECO:0000259" key="1">
    <source>
        <dbReference type="Pfam" id="PF12770"/>
    </source>
</evidence>
<feature type="domain" description="CHAT" evidence="1">
    <location>
        <begin position="974"/>
        <end position="1275"/>
    </location>
</feature>
<protein>
    <submittedName>
        <fullName evidence="2">CHAT domain-containing protein</fullName>
    </submittedName>
</protein>
<dbReference type="InterPro" id="IPR006597">
    <property type="entry name" value="Sel1-like"/>
</dbReference>
<dbReference type="SUPFAM" id="SSF48452">
    <property type="entry name" value="TPR-like"/>
    <property type="match status" value="1"/>
</dbReference>
<organism evidence="2 3">
    <name type="scientific">Mycena pura</name>
    <dbReference type="NCBI Taxonomy" id="153505"/>
    <lineage>
        <taxon>Eukaryota</taxon>
        <taxon>Fungi</taxon>
        <taxon>Dikarya</taxon>
        <taxon>Basidiomycota</taxon>
        <taxon>Agaricomycotina</taxon>
        <taxon>Agaricomycetes</taxon>
        <taxon>Agaricomycetidae</taxon>
        <taxon>Agaricales</taxon>
        <taxon>Marasmiineae</taxon>
        <taxon>Mycenaceae</taxon>
        <taxon>Mycena</taxon>
    </lineage>
</organism>
<dbReference type="SUPFAM" id="SSF81901">
    <property type="entry name" value="HCP-like"/>
    <property type="match status" value="2"/>
</dbReference>
<dbReference type="Pfam" id="PF12770">
    <property type="entry name" value="CHAT"/>
    <property type="match status" value="1"/>
</dbReference>
<evidence type="ECO:0000313" key="2">
    <source>
        <dbReference type="EMBL" id="KAJ7215907.1"/>
    </source>
</evidence>
<proteinExistence type="predicted"/>